<dbReference type="EMBL" id="JADJIB010000001">
    <property type="protein sequence ID" value="MBK7271938.1"/>
    <property type="molecule type" value="Genomic_DNA"/>
</dbReference>
<sequence>MAKSTIVGNAVKYGVKYGPHVIVAAKALKEPATAYAQKKLAEQKARRAAAAEATTLQAGTVLRVFHQGQPVWVVYSGEEPIASHPVVEATLAQLVERADLSQRFVPEPAVTAKDRITSAGGQAAGKARAALKRTR</sequence>
<dbReference type="Proteomes" id="UP000886632">
    <property type="component" value="Unassembled WGS sequence"/>
</dbReference>
<accession>A0A934X6G4</accession>
<dbReference type="EMBL" id="JADKGK010000024">
    <property type="protein sequence ID" value="MBL0004977.1"/>
    <property type="molecule type" value="Genomic_DNA"/>
</dbReference>
<evidence type="ECO:0000313" key="3">
    <source>
        <dbReference type="EMBL" id="MBK7271938.1"/>
    </source>
</evidence>
<evidence type="ECO:0000256" key="1">
    <source>
        <dbReference type="SAM" id="MobiDB-lite"/>
    </source>
</evidence>
<comment type="caution">
    <text evidence="2">The sequence shown here is derived from an EMBL/GenBank/DDBJ whole genome shotgun (WGS) entry which is preliminary data.</text>
</comment>
<name>A0A934X6G4_9MICO</name>
<dbReference type="EMBL" id="JADIXZ010000004">
    <property type="protein sequence ID" value="MBK6301215.1"/>
    <property type="molecule type" value="Genomic_DNA"/>
</dbReference>
<feature type="region of interest" description="Disordered" evidence="1">
    <location>
        <begin position="115"/>
        <end position="135"/>
    </location>
</feature>
<evidence type="ECO:0000313" key="5">
    <source>
        <dbReference type="Proteomes" id="UP000718281"/>
    </source>
</evidence>
<evidence type="ECO:0000313" key="2">
    <source>
        <dbReference type="EMBL" id="MBK6301215.1"/>
    </source>
</evidence>
<reference evidence="5 6" key="1">
    <citation type="submission" date="2020-10" db="EMBL/GenBank/DDBJ databases">
        <title>Connecting structure to function with the recovery of over 1000 high-quality activated sludge metagenome-assembled genomes encoding full-length rRNA genes using long-read sequencing.</title>
        <authorList>
            <person name="Singleton C.M."/>
            <person name="Petriglieri F."/>
            <person name="Kristensen J.M."/>
            <person name="Kirkegaard R.H."/>
            <person name="Michaelsen T.Y."/>
            <person name="Andersen M.H."/>
            <person name="Karst S.M."/>
            <person name="Dueholm M.S."/>
            <person name="Nielsen P.H."/>
            <person name="Albertsen M."/>
        </authorList>
    </citation>
    <scope>NUCLEOTIDE SEQUENCE [LARGE SCALE GENOMIC DNA]</scope>
    <source>
        <strain evidence="2">AalE_18-Q3-R2-46_BAT3C.188</strain>
        <strain evidence="3">Ega_18-Q3-R5-49_MAXAC.001</strain>
        <strain evidence="4">Ribe_18-Q3-R11-54_MAXAC.001</strain>
    </source>
</reference>
<dbReference type="Proteomes" id="UP000726105">
    <property type="component" value="Unassembled WGS sequence"/>
</dbReference>
<proteinExistence type="predicted"/>
<evidence type="ECO:0000313" key="4">
    <source>
        <dbReference type="EMBL" id="MBL0004977.1"/>
    </source>
</evidence>
<protein>
    <submittedName>
        <fullName evidence="2">Uncharacterized protein</fullName>
    </submittedName>
</protein>
<dbReference type="Proteomes" id="UP000718281">
    <property type="component" value="Unassembled WGS sequence"/>
</dbReference>
<dbReference type="AlphaFoldDB" id="A0A934X6G4"/>
<gene>
    <name evidence="2" type="ORF">IPF40_09240</name>
    <name evidence="3" type="ORF">IPI13_01805</name>
    <name evidence="4" type="ORF">IPP00_13695</name>
</gene>
<feature type="compositionally biased region" description="Low complexity" evidence="1">
    <location>
        <begin position="119"/>
        <end position="128"/>
    </location>
</feature>
<organism evidence="2 5">
    <name type="scientific">Candidatus Phosphoribacter hodrii</name>
    <dbReference type="NCBI Taxonomy" id="2953743"/>
    <lineage>
        <taxon>Bacteria</taxon>
        <taxon>Bacillati</taxon>
        <taxon>Actinomycetota</taxon>
        <taxon>Actinomycetes</taxon>
        <taxon>Micrococcales</taxon>
        <taxon>Dermatophilaceae</taxon>
        <taxon>Candidatus Phosphoribacter</taxon>
    </lineage>
</organism>
<evidence type="ECO:0000313" key="6">
    <source>
        <dbReference type="Proteomes" id="UP000726105"/>
    </source>
</evidence>